<name>A0A0Q3G162_BRADI</name>
<organism evidence="3">
    <name type="scientific">Brachypodium distachyon</name>
    <name type="common">Purple false brome</name>
    <name type="synonym">Trachynia distachya</name>
    <dbReference type="NCBI Taxonomy" id="15368"/>
    <lineage>
        <taxon>Eukaryota</taxon>
        <taxon>Viridiplantae</taxon>
        <taxon>Streptophyta</taxon>
        <taxon>Embryophyta</taxon>
        <taxon>Tracheophyta</taxon>
        <taxon>Spermatophyta</taxon>
        <taxon>Magnoliopsida</taxon>
        <taxon>Liliopsida</taxon>
        <taxon>Poales</taxon>
        <taxon>Poaceae</taxon>
        <taxon>BOP clade</taxon>
        <taxon>Pooideae</taxon>
        <taxon>Stipodae</taxon>
        <taxon>Brachypodieae</taxon>
        <taxon>Brachypodium</taxon>
    </lineage>
</organism>
<proteinExistence type="predicted"/>
<evidence type="ECO:0000256" key="2">
    <source>
        <dbReference type="SAM" id="Phobius"/>
    </source>
</evidence>
<reference evidence="3 4" key="1">
    <citation type="journal article" date="2010" name="Nature">
        <title>Genome sequencing and analysis of the model grass Brachypodium distachyon.</title>
        <authorList>
            <consortium name="International Brachypodium Initiative"/>
        </authorList>
    </citation>
    <scope>NUCLEOTIDE SEQUENCE [LARGE SCALE GENOMIC DNA]</scope>
    <source>
        <strain evidence="3 4">Bd21</strain>
    </source>
</reference>
<evidence type="ECO:0000313" key="4">
    <source>
        <dbReference type="EnsemblPlants" id="KQK04309"/>
    </source>
</evidence>
<keyword evidence="5" id="KW-1185">Reference proteome</keyword>
<dbReference type="AlphaFoldDB" id="A0A0Q3G162"/>
<dbReference type="OrthoDB" id="691607at2759"/>
<keyword evidence="2" id="KW-1133">Transmembrane helix</keyword>
<protein>
    <submittedName>
        <fullName evidence="3 4">Uncharacterized protein</fullName>
    </submittedName>
</protein>
<keyword evidence="2" id="KW-0812">Transmembrane</keyword>
<accession>A0A0Q3G162</accession>
<keyword evidence="2" id="KW-0472">Membrane</keyword>
<feature type="transmembrane region" description="Helical" evidence="2">
    <location>
        <begin position="30"/>
        <end position="46"/>
    </location>
</feature>
<dbReference type="Proteomes" id="UP000008810">
    <property type="component" value="Chromosome 2"/>
</dbReference>
<dbReference type="EnsemblPlants" id="KQK04309">
    <property type="protein sequence ID" value="KQK04309"/>
    <property type="gene ID" value="BRADI_2g12916v3"/>
</dbReference>
<feature type="region of interest" description="Disordered" evidence="1">
    <location>
        <begin position="1"/>
        <end position="21"/>
    </location>
</feature>
<dbReference type="Gramene" id="KQK04309">
    <property type="protein sequence ID" value="KQK04309"/>
    <property type="gene ID" value="BRADI_2g12916v3"/>
</dbReference>
<dbReference type="InParanoid" id="A0A0Q3G162"/>
<gene>
    <name evidence="3" type="ORF">BRADI_2g12916v3</name>
</gene>
<evidence type="ECO:0000256" key="1">
    <source>
        <dbReference type="SAM" id="MobiDB-lite"/>
    </source>
</evidence>
<dbReference type="EMBL" id="CM000881">
    <property type="protein sequence ID" value="KQK04309.1"/>
    <property type="molecule type" value="Genomic_DNA"/>
</dbReference>
<evidence type="ECO:0000313" key="3">
    <source>
        <dbReference type="EMBL" id="KQK04309.1"/>
    </source>
</evidence>
<reference evidence="3" key="2">
    <citation type="submission" date="2017-06" db="EMBL/GenBank/DDBJ databases">
        <title>WGS assembly of Brachypodium distachyon.</title>
        <authorList>
            <consortium name="The International Brachypodium Initiative"/>
            <person name="Lucas S."/>
            <person name="Harmon-Smith M."/>
            <person name="Lail K."/>
            <person name="Tice H."/>
            <person name="Grimwood J."/>
            <person name="Bruce D."/>
            <person name="Barry K."/>
            <person name="Shu S."/>
            <person name="Lindquist E."/>
            <person name="Wang M."/>
            <person name="Pitluck S."/>
            <person name="Vogel J.P."/>
            <person name="Garvin D.F."/>
            <person name="Mockler T.C."/>
            <person name="Schmutz J."/>
            <person name="Rokhsar D."/>
            <person name="Bevan M.W."/>
        </authorList>
    </citation>
    <scope>NUCLEOTIDE SEQUENCE</scope>
    <source>
        <strain evidence="3">Bd21</strain>
    </source>
</reference>
<evidence type="ECO:0000313" key="5">
    <source>
        <dbReference type="Proteomes" id="UP000008810"/>
    </source>
</evidence>
<reference evidence="4" key="3">
    <citation type="submission" date="2018-08" db="UniProtKB">
        <authorList>
            <consortium name="EnsemblPlants"/>
        </authorList>
    </citation>
    <scope>IDENTIFICATION</scope>
    <source>
        <strain evidence="4">cv. Bd21</strain>
    </source>
</reference>
<sequence length="60" mass="6255">MGSGSCCCLGGKGDDDGASDGGGGGLDPKGFLLAMMIALVLFMLCHRPQPRRNSYVVYRC</sequence>